<proteinExistence type="predicted"/>
<protein>
    <submittedName>
        <fullName evidence="1">Uncharacterized protein</fullName>
    </submittedName>
</protein>
<comment type="caution">
    <text evidence="1">The sequence shown here is derived from an EMBL/GenBank/DDBJ whole genome shotgun (WGS) entry which is preliminary data.</text>
</comment>
<keyword evidence="2" id="KW-1185">Reference proteome</keyword>
<organism evidence="1 2">
    <name type="scientific">Prunus dulcis</name>
    <name type="common">Almond</name>
    <name type="synonym">Amygdalus dulcis</name>
    <dbReference type="NCBI Taxonomy" id="3755"/>
    <lineage>
        <taxon>Eukaryota</taxon>
        <taxon>Viridiplantae</taxon>
        <taxon>Streptophyta</taxon>
        <taxon>Embryophyta</taxon>
        <taxon>Tracheophyta</taxon>
        <taxon>Spermatophyta</taxon>
        <taxon>Magnoliopsida</taxon>
        <taxon>eudicotyledons</taxon>
        <taxon>Gunneridae</taxon>
        <taxon>Pentapetalae</taxon>
        <taxon>rosids</taxon>
        <taxon>fabids</taxon>
        <taxon>Rosales</taxon>
        <taxon>Rosaceae</taxon>
        <taxon>Amygdaloideae</taxon>
        <taxon>Amygdaleae</taxon>
        <taxon>Prunus</taxon>
    </lineage>
</organism>
<accession>A0AAD4Z910</accession>
<evidence type="ECO:0000313" key="2">
    <source>
        <dbReference type="Proteomes" id="UP001054821"/>
    </source>
</evidence>
<name>A0AAD4Z910_PRUDU</name>
<evidence type="ECO:0000313" key="1">
    <source>
        <dbReference type="EMBL" id="KAI5337056.1"/>
    </source>
</evidence>
<reference evidence="1 2" key="1">
    <citation type="journal article" date="2022" name="G3 (Bethesda)">
        <title>Whole-genome sequence and methylome profiling of the almond [Prunus dulcis (Mill.) D.A. Webb] cultivar 'Nonpareil'.</title>
        <authorList>
            <person name="D'Amico-Willman K.M."/>
            <person name="Ouma W.Z."/>
            <person name="Meulia T."/>
            <person name="Sideli G.M."/>
            <person name="Gradziel T.M."/>
            <person name="Fresnedo-Ramirez J."/>
        </authorList>
    </citation>
    <scope>NUCLEOTIDE SEQUENCE [LARGE SCALE GENOMIC DNA]</scope>
    <source>
        <strain evidence="1">Clone GOH B32 T37-40</strain>
    </source>
</reference>
<sequence length="127" mass="12756">MQGMKQLWKKVSGDLGKIHGIVQLVHNWKVGALCTVGLSVFSWVATAASCAFIAKAQWQRAEGAAAIQAAAAAAAVQAEEAAAAAAVAAVQAEEAAAAAEAVQVAEEASQAPPSPPPVMVVVVVLLS</sequence>
<gene>
    <name evidence="1" type="ORF">L3X38_016325</name>
</gene>
<dbReference type="EMBL" id="JAJFAZ020000003">
    <property type="protein sequence ID" value="KAI5337056.1"/>
    <property type="molecule type" value="Genomic_DNA"/>
</dbReference>
<dbReference type="AlphaFoldDB" id="A0AAD4Z910"/>
<dbReference type="Proteomes" id="UP001054821">
    <property type="component" value="Chromosome 3"/>
</dbReference>